<dbReference type="Proteomes" id="UP000178162">
    <property type="component" value="Unassembled WGS sequence"/>
</dbReference>
<comment type="subcellular location">
    <subcellularLocation>
        <location evidence="1 5">Cytoplasm</location>
    </subcellularLocation>
</comment>
<dbReference type="PANTHER" id="PTHR20982:SF3">
    <property type="entry name" value="MITOCHONDRIAL RIBOSOME RECYCLING FACTOR PSEUDO 1"/>
    <property type="match status" value="1"/>
</dbReference>
<dbReference type="InterPro" id="IPR002661">
    <property type="entry name" value="Ribosome_recyc_fac"/>
</dbReference>
<dbReference type="GO" id="GO:0005737">
    <property type="term" value="C:cytoplasm"/>
    <property type="evidence" value="ECO:0007669"/>
    <property type="project" value="UniProtKB-SubCell"/>
</dbReference>
<comment type="function">
    <text evidence="5">Responsible for the release of ribosomes from messenger RNA at the termination of protein biosynthesis. May increase the efficiency of translation by recycling ribosomes from one round of translation to another.</text>
</comment>
<feature type="domain" description="Ribosome recycling factor" evidence="6">
    <location>
        <begin position="19"/>
        <end position="181"/>
    </location>
</feature>
<dbReference type="STRING" id="1802595.A2134_01765"/>
<dbReference type="Gene3D" id="1.10.132.20">
    <property type="entry name" value="Ribosome-recycling factor"/>
    <property type="match status" value="1"/>
</dbReference>
<dbReference type="InterPro" id="IPR023584">
    <property type="entry name" value="Ribosome_recyc_fac_dom"/>
</dbReference>
<evidence type="ECO:0000256" key="5">
    <source>
        <dbReference type="HAMAP-Rule" id="MF_00040"/>
    </source>
</evidence>
<name>A0A1G1WF34_9BACT</name>
<evidence type="ECO:0000259" key="6">
    <source>
        <dbReference type="Pfam" id="PF01765"/>
    </source>
</evidence>
<dbReference type="NCBIfam" id="TIGR00496">
    <property type="entry name" value="frr"/>
    <property type="match status" value="1"/>
</dbReference>
<dbReference type="Gene3D" id="3.30.1360.40">
    <property type="match status" value="1"/>
</dbReference>
<dbReference type="EMBL" id="MHCR01000006">
    <property type="protein sequence ID" value="OGY25867.1"/>
    <property type="molecule type" value="Genomic_DNA"/>
</dbReference>
<dbReference type="HAMAP" id="MF_00040">
    <property type="entry name" value="RRF"/>
    <property type="match status" value="1"/>
</dbReference>
<accession>A0A1G1WF34</accession>
<proteinExistence type="inferred from homology"/>
<evidence type="ECO:0000313" key="7">
    <source>
        <dbReference type="EMBL" id="OGY25867.1"/>
    </source>
</evidence>
<dbReference type="SUPFAM" id="SSF55194">
    <property type="entry name" value="Ribosome recycling factor, RRF"/>
    <property type="match status" value="1"/>
</dbReference>
<dbReference type="AlphaFoldDB" id="A0A1G1WF34"/>
<comment type="caution">
    <text evidence="7">The sequence shown here is derived from an EMBL/GenBank/DDBJ whole genome shotgun (WGS) entry which is preliminary data.</text>
</comment>
<gene>
    <name evidence="5" type="primary">frr</name>
    <name evidence="7" type="ORF">A2134_01765</name>
</gene>
<dbReference type="GO" id="GO:0006415">
    <property type="term" value="P:translational termination"/>
    <property type="evidence" value="ECO:0007669"/>
    <property type="project" value="UniProtKB-UniRule"/>
</dbReference>
<dbReference type="Pfam" id="PF01765">
    <property type="entry name" value="RRF"/>
    <property type="match status" value="1"/>
</dbReference>
<evidence type="ECO:0000256" key="3">
    <source>
        <dbReference type="ARBA" id="ARBA00022490"/>
    </source>
</evidence>
<reference evidence="7 8" key="1">
    <citation type="journal article" date="2016" name="Nat. Commun.">
        <title>Thousands of microbial genomes shed light on interconnected biogeochemical processes in an aquifer system.</title>
        <authorList>
            <person name="Anantharaman K."/>
            <person name="Brown C.T."/>
            <person name="Hug L.A."/>
            <person name="Sharon I."/>
            <person name="Castelle C.J."/>
            <person name="Probst A.J."/>
            <person name="Thomas B.C."/>
            <person name="Singh A."/>
            <person name="Wilkins M.J."/>
            <person name="Karaoz U."/>
            <person name="Brodie E.L."/>
            <person name="Williams K.H."/>
            <person name="Hubbard S.S."/>
            <person name="Banfield J.F."/>
        </authorList>
    </citation>
    <scope>NUCLEOTIDE SEQUENCE [LARGE SCALE GENOMIC DNA]</scope>
</reference>
<dbReference type="CDD" id="cd00520">
    <property type="entry name" value="RRF"/>
    <property type="match status" value="1"/>
</dbReference>
<dbReference type="InterPro" id="IPR036191">
    <property type="entry name" value="RRF_sf"/>
</dbReference>
<evidence type="ECO:0000256" key="2">
    <source>
        <dbReference type="ARBA" id="ARBA00005912"/>
    </source>
</evidence>
<evidence type="ECO:0000313" key="8">
    <source>
        <dbReference type="Proteomes" id="UP000178162"/>
    </source>
</evidence>
<sequence>MEASLSNIKERMAKALEHLKQELSAIRGGRANPSIIENIKVEAYGSQMDLRDVGSISAQDASLLVVSVWDPSNVDAVIKAIRDSNRGLNPVADGSAVRIPLPPLTEERRKELVRTVHDKAESARVAIRNVRREAIEDLERQKESKEISEDDLFRGKEDIQKITDSISSELELFVKAKEEEIIKI</sequence>
<comment type="similarity">
    <text evidence="2 5">Belongs to the RRF family.</text>
</comment>
<protein>
    <recommendedName>
        <fullName evidence="5">Ribosome-recycling factor</fullName>
        <shortName evidence="5">RRF</shortName>
    </recommendedName>
    <alternativeName>
        <fullName evidence="5">Ribosome-releasing factor</fullName>
    </alternativeName>
</protein>
<dbReference type="FunFam" id="3.30.1360.40:FF:000001">
    <property type="entry name" value="Ribosome-recycling factor"/>
    <property type="match status" value="1"/>
</dbReference>
<keyword evidence="4 5" id="KW-0648">Protein biosynthesis</keyword>
<keyword evidence="3 5" id="KW-0963">Cytoplasm</keyword>
<evidence type="ECO:0000256" key="1">
    <source>
        <dbReference type="ARBA" id="ARBA00004496"/>
    </source>
</evidence>
<dbReference type="PANTHER" id="PTHR20982">
    <property type="entry name" value="RIBOSOME RECYCLING FACTOR"/>
    <property type="match status" value="1"/>
</dbReference>
<dbReference type="GO" id="GO:0043023">
    <property type="term" value="F:ribosomal large subunit binding"/>
    <property type="evidence" value="ECO:0007669"/>
    <property type="project" value="TreeGrafter"/>
</dbReference>
<dbReference type="FunFam" id="1.10.132.20:FF:000001">
    <property type="entry name" value="Ribosome-recycling factor"/>
    <property type="match status" value="1"/>
</dbReference>
<organism evidence="7 8">
    <name type="scientific">Candidatus Woykebacteria bacterium RBG_16_39_9b</name>
    <dbReference type="NCBI Taxonomy" id="1802595"/>
    <lineage>
        <taxon>Bacteria</taxon>
        <taxon>Candidatus Woykeibacteriota</taxon>
    </lineage>
</organism>
<evidence type="ECO:0000256" key="4">
    <source>
        <dbReference type="ARBA" id="ARBA00022917"/>
    </source>
</evidence>